<gene>
    <name evidence="4" type="primary">LOC34622805</name>
</gene>
<evidence type="ECO:0000313" key="3">
    <source>
        <dbReference type="Proteomes" id="UP000515125"/>
    </source>
</evidence>
<evidence type="ECO:0000256" key="1">
    <source>
        <dbReference type="SAM" id="MobiDB-lite"/>
    </source>
</evidence>
<proteinExistence type="predicted"/>
<organism evidence="3 4">
    <name type="scientific">Cyclospora cayetanensis</name>
    <dbReference type="NCBI Taxonomy" id="88456"/>
    <lineage>
        <taxon>Eukaryota</taxon>
        <taxon>Sar</taxon>
        <taxon>Alveolata</taxon>
        <taxon>Apicomplexa</taxon>
        <taxon>Conoidasida</taxon>
        <taxon>Coccidia</taxon>
        <taxon>Eucoccidiorida</taxon>
        <taxon>Eimeriorina</taxon>
        <taxon>Eimeriidae</taxon>
        <taxon>Cyclospora</taxon>
    </lineage>
</organism>
<accession>A0A6P6S460</accession>
<sequence>MLGHTGTLWEGDEALKPASLVDVKIDPLDHEALVLYHSAFREAIRGVTKPTFSYSQTHGALRYLAICNPIIGSISPGLQQMKTVVKQIEKVVKSRPPKTQEEAALEVRAVLKILKKCTGISTASLESDKSLLSAVEDLISHIRDGKQNGFASVFQSLASDSVFTVAHSLLYVVHSLGLGIRYVSESGARLVPGCLKTAMQIQHVAAPGPRFPGGIFGAFIRYFIRSFSMIMFPPLLALTGGLAAAMGVACLMGIPVLLSKIASFIAVKAINTSIPVYMHAQLFRLQRDPRGAALLKDAFKSKFADMLTKMWQLDSTPAKSAGSALPPLTTFSSEVFSKGFLTGVVEFSREFSLFMESDYLEGYEDDATKCYEQSVVLAKTKLICENTYRRTESFAARCRGALNFISWVSFRAYIADLMSIMYNTAKITLEALSNQSGHVSIETINESFRREEIANSFSNLVTIKPGLKKDVHNITAGLAGIVSFLELRKLHMWRPRSAESTERVRVAAMQGGQSKKEQAVQELNMPSSDYPSLVNERFEAFASLDVPLELALAVPEPPTAAAVEDYSTTAAEDVLLEKYAAKRDLLMMSLLRRSVSKLISAFNNIFGRLEKMVMVAVAQERVQPCRPEQKHSCYNFDEATKSRFAVLQFLVAAHFGVSVGEEDHTAWSNEDLTQDFMTFFKDAAWFRYRSRRLNIFRRKPSWGLDMLIKHLFPDGGKRADKEQPLSQEELSLIEQAGALWWNSWPGDPFAARQQAQPRHVFGPHGNKHFFSANRKLAPEQFFTLAAAGPDVASAKTRATTHMRTAGSLGQNMRAPQDAAVVYAFCFRIPSESIYFKLERLQCNKEGSVLLLTTDMGKVKAFRPEPPLSQELQKQLCIPEFEFVGLNGWYKTKGKGGQLSVPGVQDIEGFAVDASVILRSRQEDEKVAHLIEAALWSRGIPRIDAVLVADLMVATKRMLYREETWEYFFNTSTPVDWDFVQHTLSSDMRPDSSKFADFEHTGLYSIDLSAEAVLGLISRSLETTVIVAGSLRSGLLDLALIASGSLALEAYRVVERNTSGFTSLFGKFQSILWDEYAERKQRTGERPVFHHQPKERFATASQPLEPIHQDSRKSAFSRALHVEEGTSEPLIESWCEELHNSAVTSPDEPHSAKLDAHDAGVIQCALLRFLGKRQTGVPDQKEKEAVFKYLSHVTQLLRKSKKTNRYSWKVYLNAKPPRKGEERERASALRVAAARAFTVLKKKVTRGIKILMHKIRSESAKRIFGRRVFNILRGPEYLRTLQLAAVEAFADQSLYPSRVLVHPMALVAFGRIRSIIEVAVQPLMDRIEGTEVVVQMKMMPTPSPTMRRLIRQLQAKLGAASVDFGPAYKQHVRQAAGYITLLHATNSASPYVGPHLSSLFSRYAYLVNQSEKSKSKYLIAERRLAFEEQAGLKLAIKAREALTLLEASAKEPLKQLGIHTAPALLSFTVPESSPPSAASLGLLVDCAAAQEMHLPPLGRASILLYCTVVVPVLNIPKHVQMRKVILEVLRELKEMLISSESPVYFQPKVEDTSQSLPFDDIESLLAVVQALKFSDETEALSELKAVFMLHAPLIKSLEIIGLGAETYGEGSIASPLQCTPKDRSSELWYTTPVNTVSRLRMISSLLLQLADAEDVIEQATASTVEDKETKGSQEEASGISALKGHGLHRVTAAVATGIEDKEPTGTLSEHKGIAALDMASKQSPAQRIPMSDGPTDNGDPEATPRSAVEAASEKSQMPRPVPPRVSGSENRKAERELSVKHEVEMSIKAKREALENAKKITDYLEKQISEFDAHTSAFASTFHLLLSIAQLSSLHFTAISDRIVELLEIAILGRPRKKNRRWLLGIKALRRRGNRWHTQTSEARLPVDAMQIPLKKRKVENGGGQSYSTLFLASSVKNILILLRQTWERLLKDDHLAVLSSACKQGADLWLGDDLPAHAVNEQNAAEGELMGSAVWKAQAQSQQIREGRQELCTHPLWLEHQSRVLIEHSMVEAEKLFPYFVRMGLENVKLVQAKGEQALLDYLWDKLIVARLIGPDVSAEAVSSALERAPQAISVLQTKEPLMAVSSVSVLTLDALELLLRSPSTTKDGLREMMQQLQQQAVEKAAAFLLSKTAAVGMDAANAAVRQLVETSGPLVVDGSASDSTASPKSTYSDLRSWLVQAYFTADSLLLLTRPSAFNPTVAFIDLIQHIIKPRSQVSSVWRRALKSTRQLASSSLDLLLRLPRAYVRYSGDNSTTKESL</sequence>
<evidence type="ECO:0000313" key="4">
    <source>
        <dbReference type="RefSeq" id="XP_026194080.1"/>
    </source>
</evidence>
<feature type="compositionally biased region" description="Basic and acidic residues" evidence="1">
    <location>
        <begin position="1768"/>
        <end position="1777"/>
    </location>
</feature>
<feature type="region of interest" description="Disordered" evidence="1">
    <location>
        <begin position="1718"/>
        <end position="1777"/>
    </location>
</feature>
<feature type="transmembrane region" description="Helical" evidence="2">
    <location>
        <begin position="235"/>
        <end position="258"/>
    </location>
</feature>
<keyword evidence="2" id="KW-0812">Transmembrane</keyword>
<feature type="region of interest" description="Disordered" evidence="1">
    <location>
        <begin position="1660"/>
        <end position="1683"/>
    </location>
</feature>
<dbReference type="OrthoDB" id="345627at2759"/>
<keyword evidence="2" id="KW-0472">Membrane</keyword>
<keyword evidence="2" id="KW-1133">Transmembrane helix</keyword>
<protein>
    <submittedName>
        <fullName evidence="4">Uncharacterized protein LOC34622805</fullName>
    </submittedName>
</protein>
<reference evidence="4" key="1">
    <citation type="submission" date="2025-08" db="UniProtKB">
        <authorList>
            <consortium name="RefSeq"/>
        </authorList>
    </citation>
    <scope>IDENTIFICATION</scope>
</reference>
<name>A0A6P6S460_9EIME</name>
<dbReference type="Proteomes" id="UP000515125">
    <property type="component" value="Unplaced"/>
</dbReference>
<evidence type="ECO:0000256" key="2">
    <source>
        <dbReference type="SAM" id="Phobius"/>
    </source>
</evidence>
<dbReference type="RefSeq" id="XP_026194080.1">
    <property type="nucleotide sequence ID" value="XM_026338295.1"/>
</dbReference>
<dbReference type="GeneID" id="34622805"/>
<keyword evidence="3" id="KW-1185">Reference proteome</keyword>
<feature type="compositionally biased region" description="Basic and acidic residues" evidence="1">
    <location>
        <begin position="1663"/>
        <end position="1672"/>
    </location>
</feature>